<dbReference type="AlphaFoldDB" id="A0A3B0TG66"/>
<organism evidence="2">
    <name type="scientific">hydrothermal vent metagenome</name>
    <dbReference type="NCBI Taxonomy" id="652676"/>
    <lineage>
        <taxon>unclassified sequences</taxon>
        <taxon>metagenomes</taxon>
        <taxon>ecological metagenomes</taxon>
    </lineage>
</organism>
<evidence type="ECO:0000313" key="2">
    <source>
        <dbReference type="EMBL" id="VAW05996.1"/>
    </source>
</evidence>
<sequence>MNDIEAVQQRITAALDRVKQGLEAVADRGGTDAEGLAALQQELADEKLAGEQLEARLKSVLEKQQSESEADEAAQKTRDEAVAKLDAELQSLRQANQQLRENNQALREANAAGLADAQLINAGQQAELEALRADHAAGRAEADAVLADLGQIISQDNETTPAGDA</sequence>
<accession>A0A3B0TG66</accession>
<protein>
    <submittedName>
        <fullName evidence="2">Uncharacterized protein</fullName>
    </submittedName>
</protein>
<name>A0A3B0TG66_9ZZZZ</name>
<reference evidence="2" key="1">
    <citation type="submission" date="2018-06" db="EMBL/GenBank/DDBJ databases">
        <authorList>
            <person name="Zhirakovskaya E."/>
        </authorList>
    </citation>
    <scope>NUCLEOTIDE SEQUENCE</scope>
</reference>
<evidence type="ECO:0000256" key="1">
    <source>
        <dbReference type="SAM" id="MobiDB-lite"/>
    </source>
</evidence>
<dbReference type="EMBL" id="UOEG01000311">
    <property type="protein sequence ID" value="VAW05996.1"/>
    <property type="molecule type" value="Genomic_DNA"/>
</dbReference>
<proteinExistence type="predicted"/>
<feature type="region of interest" description="Disordered" evidence="1">
    <location>
        <begin position="60"/>
        <end position="81"/>
    </location>
</feature>
<gene>
    <name evidence="2" type="ORF">MNBD_ALPHA07-426</name>
</gene>